<name>A0A8H6K146_9PEZI</name>
<dbReference type="AlphaFoldDB" id="A0A8H6K146"/>
<gene>
    <name evidence="2" type="ORF">CPLU01_11772</name>
</gene>
<evidence type="ECO:0000256" key="1">
    <source>
        <dbReference type="SAM" id="SignalP"/>
    </source>
</evidence>
<keyword evidence="3" id="KW-1185">Reference proteome</keyword>
<sequence length="128" mass="13417">MKFSALSAATILAGLLGQLPTAEARCFNGGRRVPANHGDTLATLLVAAGNAEAQGTYASTGNYWLSTTIDNFAGGTTCLNFGVENVSGHYRDITTAIAVEGLLREWVGCGNGGKSEYHDGSLNGWRFM</sequence>
<evidence type="ECO:0000313" key="3">
    <source>
        <dbReference type="Proteomes" id="UP000654918"/>
    </source>
</evidence>
<protein>
    <submittedName>
        <fullName evidence="2">Uncharacterized protein</fullName>
    </submittedName>
</protein>
<feature type="signal peptide" evidence="1">
    <location>
        <begin position="1"/>
        <end position="24"/>
    </location>
</feature>
<proteinExistence type="predicted"/>
<reference evidence="2" key="1">
    <citation type="journal article" date="2020" name="Phytopathology">
        <title>Genome Sequence Resources of Colletotrichum truncatum, C. plurivorum, C. musicola, and C. sojae: Four Species Pathogenic to Soybean (Glycine max).</title>
        <authorList>
            <person name="Rogerio F."/>
            <person name="Boufleur T.R."/>
            <person name="Ciampi-Guillardi M."/>
            <person name="Sukno S.A."/>
            <person name="Thon M.R."/>
            <person name="Massola Junior N.S."/>
            <person name="Baroncelli R."/>
        </authorList>
    </citation>
    <scope>NUCLEOTIDE SEQUENCE</scope>
    <source>
        <strain evidence="2">LFN00145</strain>
    </source>
</reference>
<accession>A0A8H6K146</accession>
<dbReference type="Proteomes" id="UP000654918">
    <property type="component" value="Unassembled WGS sequence"/>
</dbReference>
<comment type="caution">
    <text evidence="2">The sequence shown here is derived from an EMBL/GenBank/DDBJ whole genome shotgun (WGS) entry which is preliminary data.</text>
</comment>
<dbReference type="EMBL" id="WIGO01000227">
    <property type="protein sequence ID" value="KAF6822805.1"/>
    <property type="molecule type" value="Genomic_DNA"/>
</dbReference>
<keyword evidence="1" id="KW-0732">Signal</keyword>
<organism evidence="2 3">
    <name type="scientific">Colletotrichum plurivorum</name>
    <dbReference type="NCBI Taxonomy" id="2175906"/>
    <lineage>
        <taxon>Eukaryota</taxon>
        <taxon>Fungi</taxon>
        <taxon>Dikarya</taxon>
        <taxon>Ascomycota</taxon>
        <taxon>Pezizomycotina</taxon>
        <taxon>Sordariomycetes</taxon>
        <taxon>Hypocreomycetidae</taxon>
        <taxon>Glomerellales</taxon>
        <taxon>Glomerellaceae</taxon>
        <taxon>Colletotrichum</taxon>
        <taxon>Colletotrichum orchidearum species complex</taxon>
    </lineage>
</organism>
<evidence type="ECO:0000313" key="2">
    <source>
        <dbReference type="EMBL" id="KAF6822805.1"/>
    </source>
</evidence>
<feature type="chain" id="PRO_5034938010" evidence="1">
    <location>
        <begin position="25"/>
        <end position="128"/>
    </location>
</feature>